<evidence type="ECO:0000256" key="1">
    <source>
        <dbReference type="SAM" id="MobiDB-lite"/>
    </source>
</evidence>
<name>A0ABU2FGW6_9EURY</name>
<dbReference type="EMBL" id="JAMQON010000005">
    <property type="protein sequence ID" value="MDS0261085.1"/>
    <property type="molecule type" value="Genomic_DNA"/>
</dbReference>
<dbReference type="Gene3D" id="3.10.310.70">
    <property type="match status" value="1"/>
</dbReference>
<dbReference type="SUPFAM" id="SSF51338">
    <property type="entry name" value="Composite domain of metallo-dependent hydrolases"/>
    <property type="match status" value="1"/>
</dbReference>
<dbReference type="PANTHER" id="PTHR22642:SF2">
    <property type="entry name" value="PROTEIN LONG AFTER FAR-RED 3"/>
    <property type="match status" value="1"/>
</dbReference>
<dbReference type="RefSeq" id="WP_310920880.1">
    <property type="nucleotide sequence ID" value="NZ_JAMQON010000005.1"/>
</dbReference>
<dbReference type="SUPFAM" id="SSF51556">
    <property type="entry name" value="Metallo-dependent hydrolases"/>
    <property type="match status" value="1"/>
</dbReference>
<dbReference type="Proteomes" id="UP001259659">
    <property type="component" value="Unassembled WGS sequence"/>
</dbReference>
<comment type="caution">
    <text evidence="3">The sequence shown here is derived from an EMBL/GenBank/DDBJ whole genome shotgun (WGS) entry which is preliminary data.</text>
</comment>
<feature type="domain" description="Amidohydrolase 3" evidence="2">
    <location>
        <begin position="52"/>
        <end position="511"/>
    </location>
</feature>
<dbReference type="InterPro" id="IPR013108">
    <property type="entry name" value="Amidohydro_3"/>
</dbReference>
<dbReference type="InterPro" id="IPR032466">
    <property type="entry name" value="Metal_Hydrolase"/>
</dbReference>
<feature type="region of interest" description="Disordered" evidence="1">
    <location>
        <begin position="282"/>
        <end position="309"/>
    </location>
</feature>
<evidence type="ECO:0000259" key="2">
    <source>
        <dbReference type="Pfam" id="PF07969"/>
    </source>
</evidence>
<dbReference type="Pfam" id="PF07969">
    <property type="entry name" value="Amidohydro_3"/>
    <property type="match status" value="1"/>
</dbReference>
<sequence length="516" mass="56280">MKSTRNLVLTNGRIHPLTGDEPVEKLLAQDGEIASVGTADGLNRASGAETTTIDLGGRTVLPGFVDAHTHMEVIGQYQLEADLTDASSPSDCLERLGSLRDERRGTDDEWILGFGYDESNWGGDYLSRDQLDEVSTARPVIAYREDMHLASVNSVVLDRYGDELPGDDTRTAGGEPTGVLVEEAVNVLREATSADPDRTRQYLLAAQEYANRRGVTTVHDMVRRSHAPRVYRDLDSADELTLRVRVNYWRDHLDAVLETGLRSNHGSDRVRMGGIKTFTDGSIGGRTARLSEPYADAGSGDSPPDERGDWVVDPEQLAELVERVDDAGLQMTAHAIGDEAIAATLDAYDNTDGERHRVEHAEVLTDPLIERLAAADIVVSVQPNFLKWAREDGLYTRRLGDERRLASNRFGDLQAAGATLAFGSDCMPLAPLFGIAQVVDAPSPEQRLSVTDALRAYTVGAAYAGFDEERLGTIEVGKSADFVVLEESPWEADDIADIDVEMTVVGGDIVYDGRDH</sequence>
<evidence type="ECO:0000313" key="3">
    <source>
        <dbReference type="EMBL" id="MDS0261085.1"/>
    </source>
</evidence>
<dbReference type="InterPro" id="IPR033932">
    <property type="entry name" value="YtcJ-like"/>
</dbReference>
<organism evidence="3 4">
    <name type="scientific">Haloarcula saliterrae</name>
    <dbReference type="NCBI Taxonomy" id="2950534"/>
    <lineage>
        <taxon>Archaea</taxon>
        <taxon>Methanobacteriati</taxon>
        <taxon>Methanobacteriota</taxon>
        <taxon>Stenosarchaea group</taxon>
        <taxon>Halobacteria</taxon>
        <taxon>Halobacteriales</taxon>
        <taxon>Haloarculaceae</taxon>
        <taxon>Haloarcula</taxon>
    </lineage>
</organism>
<gene>
    <name evidence="3" type="ORF">NDI56_16930</name>
</gene>
<keyword evidence="4" id="KW-1185">Reference proteome</keyword>
<evidence type="ECO:0000313" key="4">
    <source>
        <dbReference type="Proteomes" id="UP001259659"/>
    </source>
</evidence>
<reference evidence="3 4" key="1">
    <citation type="submission" date="2022-06" db="EMBL/GenBank/DDBJ databases">
        <title>Haloarcula sp. a new haloarchaeum isolate from saline soil.</title>
        <authorList>
            <person name="Strakova D."/>
            <person name="Galisteo C."/>
            <person name="Sanchez-Porro C."/>
            <person name="Ventosa A."/>
        </authorList>
    </citation>
    <scope>NUCLEOTIDE SEQUENCE [LARGE SCALE GENOMIC DNA]</scope>
    <source>
        <strain evidence="3 4">S1CR25-12</strain>
    </source>
</reference>
<dbReference type="CDD" id="cd01300">
    <property type="entry name" value="YtcJ_like"/>
    <property type="match status" value="1"/>
</dbReference>
<dbReference type="InterPro" id="IPR011059">
    <property type="entry name" value="Metal-dep_hydrolase_composite"/>
</dbReference>
<dbReference type="Gene3D" id="3.20.20.140">
    <property type="entry name" value="Metal-dependent hydrolases"/>
    <property type="match status" value="1"/>
</dbReference>
<protein>
    <submittedName>
        <fullName evidence="3">Amidohydrolase</fullName>
    </submittedName>
</protein>
<proteinExistence type="predicted"/>
<dbReference type="Gene3D" id="2.30.40.10">
    <property type="entry name" value="Urease, subunit C, domain 1"/>
    <property type="match status" value="1"/>
</dbReference>
<dbReference type="PANTHER" id="PTHR22642">
    <property type="entry name" value="IMIDAZOLONEPROPIONASE"/>
    <property type="match status" value="1"/>
</dbReference>
<accession>A0ABU2FGW6</accession>